<proteinExistence type="predicted"/>
<dbReference type="Proteomes" id="UP000190150">
    <property type="component" value="Unassembled WGS sequence"/>
</dbReference>
<protein>
    <submittedName>
        <fullName evidence="2">Uncharacterized protein</fullName>
    </submittedName>
</protein>
<dbReference type="InterPro" id="IPR023393">
    <property type="entry name" value="START-like_dom_sf"/>
</dbReference>
<reference evidence="3" key="1">
    <citation type="submission" date="2017-02" db="EMBL/GenBank/DDBJ databases">
        <authorList>
            <person name="Varghese N."/>
            <person name="Submissions S."/>
        </authorList>
    </citation>
    <scope>NUCLEOTIDE SEQUENCE [LARGE SCALE GENOMIC DNA]</scope>
    <source>
        <strain evidence="3">DSM 24091</strain>
    </source>
</reference>
<keyword evidence="3" id="KW-1185">Reference proteome</keyword>
<gene>
    <name evidence="2" type="ORF">SAMN05660841_01819</name>
</gene>
<evidence type="ECO:0000313" key="2">
    <source>
        <dbReference type="EMBL" id="SKB67769.1"/>
    </source>
</evidence>
<dbReference type="Gene3D" id="3.30.530.20">
    <property type="match status" value="1"/>
</dbReference>
<accession>A0A1T5D7X5</accession>
<feature type="signal peptide" evidence="1">
    <location>
        <begin position="1"/>
        <end position="21"/>
    </location>
</feature>
<evidence type="ECO:0000256" key="1">
    <source>
        <dbReference type="SAM" id="SignalP"/>
    </source>
</evidence>
<sequence length="182" mass="21124">MKKVLLLCFVLIGFATRPIYAQMAAAQKVQWDLEKQFDVPVERDSVWRLLKDYSLVSKLSNGFVQSIVHKDDVMPILRESTYKDGTKRENLLTQLEEQNRFLVFKIKESSLPEGVTFAETAIFLKEKGDNQCEVIWRGLIKGNKEAKAKYLEFMKTEADQYETGLKGYLKGERKAVQMMRMQ</sequence>
<dbReference type="EMBL" id="FUZF01000006">
    <property type="protein sequence ID" value="SKB67769.1"/>
    <property type="molecule type" value="Genomic_DNA"/>
</dbReference>
<feature type="chain" id="PRO_5012233752" evidence="1">
    <location>
        <begin position="22"/>
        <end position="182"/>
    </location>
</feature>
<dbReference type="AlphaFoldDB" id="A0A1T5D7X5"/>
<dbReference type="SUPFAM" id="SSF55961">
    <property type="entry name" value="Bet v1-like"/>
    <property type="match status" value="1"/>
</dbReference>
<organism evidence="2 3">
    <name type="scientific">Sphingobacterium nematocida</name>
    <dbReference type="NCBI Taxonomy" id="1513896"/>
    <lineage>
        <taxon>Bacteria</taxon>
        <taxon>Pseudomonadati</taxon>
        <taxon>Bacteroidota</taxon>
        <taxon>Sphingobacteriia</taxon>
        <taxon>Sphingobacteriales</taxon>
        <taxon>Sphingobacteriaceae</taxon>
        <taxon>Sphingobacterium</taxon>
    </lineage>
</organism>
<dbReference type="STRING" id="1513896.SAMN05660841_01819"/>
<evidence type="ECO:0000313" key="3">
    <source>
        <dbReference type="Proteomes" id="UP000190150"/>
    </source>
</evidence>
<dbReference type="OrthoDB" id="709510at2"/>
<name>A0A1T5D7X5_9SPHI</name>
<dbReference type="RefSeq" id="WP_079642772.1">
    <property type="nucleotide sequence ID" value="NZ_FUZF01000006.1"/>
</dbReference>
<keyword evidence="1" id="KW-0732">Signal</keyword>